<dbReference type="GO" id="GO:0008168">
    <property type="term" value="F:methyltransferase activity"/>
    <property type="evidence" value="ECO:0007669"/>
    <property type="project" value="UniProtKB-KW"/>
</dbReference>
<organism evidence="2 3">
    <name type="scientific">Micromonospora coxensis</name>
    <dbReference type="NCBI Taxonomy" id="356852"/>
    <lineage>
        <taxon>Bacteria</taxon>
        <taxon>Bacillati</taxon>
        <taxon>Actinomycetota</taxon>
        <taxon>Actinomycetes</taxon>
        <taxon>Micromonosporales</taxon>
        <taxon>Micromonosporaceae</taxon>
        <taxon>Micromonospora</taxon>
    </lineage>
</organism>
<accession>A0A1C5GKZ7</accession>
<dbReference type="InterPro" id="IPR029063">
    <property type="entry name" value="SAM-dependent_MTases_sf"/>
</dbReference>
<sequence>MTPYIVDARAWQESWDRQQEAYLPDREHRFAALLDAAEAVAGDGPPRLLDLAGGTGSISLRALARRPDAQVTVLDLDPVLLHIAEASLPRHAGVVTADLNRPDWPDALPHHEYDAVLTATALHWLDGPRLATLYREIRQVLKPGGVFVNADHMPDDTLPTLTGRLSEQARQRRAARRRAGAVLSWEGWWEQAAADPDLATLVEKRRAIYPSGHSPEWTPSAGWHLDALREAGFREVGVLWRNGADAAVAAVR</sequence>
<dbReference type="Gene3D" id="3.40.50.150">
    <property type="entry name" value="Vaccinia Virus protein VP39"/>
    <property type="match status" value="1"/>
</dbReference>
<protein>
    <submittedName>
        <fullName evidence="2">Ubiquinone/menaquinone biosynthesis C-methylase UbiE</fullName>
    </submittedName>
</protein>
<dbReference type="OrthoDB" id="3286690at2"/>
<dbReference type="Proteomes" id="UP000198215">
    <property type="component" value="Chromosome I"/>
</dbReference>
<feature type="domain" description="Methyltransferase" evidence="1">
    <location>
        <begin position="49"/>
        <end position="145"/>
    </location>
</feature>
<evidence type="ECO:0000313" key="2">
    <source>
        <dbReference type="EMBL" id="SCG34478.1"/>
    </source>
</evidence>
<dbReference type="RefSeq" id="WP_088974084.1">
    <property type="nucleotide sequence ID" value="NZ_LT607753.1"/>
</dbReference>
<evidence type="ECO:0000313" key="3">
    <source>
        <dbReference type="Proteomes" id="UP000198215"/>
    </source>
</evidence>
<name>A0A1C5GKZ7_9ACTN</name>
<keyword evidence="2" id="KW-0489">Methyltransferase</keyword>
<dbReference type="SUPFAM" id="SSF53335">
    <property type="entry name" value="S-adenosyl-L-methionine-dependent methyltransferases"/>
    <property type="match status" value="1"/>
</dbReference>
<evidence type="ECO:0000259" key="1">
    <source>
        <dbReference type="Pfam" id="PF13649"/>
    </source>
</evidence>
<dbReference type="Pfam" id="PF13649">
    <property type="entry name" value="Methyltransf_25"/>
    <property type="match status" value="1"/>
</dbReference>
<proteinExistence type="predicted"/>
<dbReference type="CDD" id="cd02440">
    <property type="entry name" value="AdoMet_MTases"/>
    <property type="match status" value="1"/>
</dbReference>
<dbReference type="GO" id="GO:0032259">
    <property type="term" value="P:methylation"/>
    <property type="evidence" value="ECO:0007669"/>
    <property type="project" value="UniProtKB-KW"/>
</dbReference>
<keyword evidence="2" id="KW-0808">Transferase</keyword>
<dbReference type="EMBL" id="LT607753">
    <property type="protein sequence ID" value="SCG34478.1"/>
    <property type="molecule type" value="Genomic_DNA"/>
</dbReference>
<dbReference type="InterPro" id="IPR041698">
    <property type="entry name" value="Methyltransf_25"/>
</dbReference>
<keyword evidence="3" id="KW-1185">Reference proteome</keyword>
<gene>
    <name evidence="2" type="ORF">GA0070614_0054</name>
</gene>
<keyword evidence="2" id="KW-0830">Ubiquinone</keyword>
<dbReference type="PANTHER" id="PTHR43591:SF24">
    <property type="entry name" value="2-METHOXY-6-POLYPRENYL-1,4-BENZOQUINOL METHYLASE, MITOCHONDRIAL"/>
    <property type="match status" value="1"/>
</dbReference>
<dbReference type="AlphaFoldDB" id="A0A1C5GKZ7"/>
<dbReference type="PANTHER" id="PTHR43591">
    <property type="entry name" value="METHYLTRANSFERASE"/>
    <property type="match status" value="1"/>
</dbReference>
<reference evidence="3" key="1">
    <citation type="submission" date="2016-06" db="EMBL/GenBank/DDBJ databases">
        <authorList>
            <person name="Varghese N."/>
            <person name="Submissions Spin"/>
        </authorList>
    </citation>
    <scope>NUCLEOTIDE SEQUENCE [LARGE SCALE GENOMIC DNA]</scope>
    <source>
        <strain evidence="3">DSM 45161</strain>
    </source>
</reference>